<organism evidence="4">
    <name type="scientific">Caenorhabditis remanei</name>
    <name type="common">Caenorhabditis vulgaris</name>
    <dbReference type="NCBI Taxonomy" id="31234"/>
    <lineage>
        <taxon>Eukaryota</taxon>
        <taxon>Metazoa</taxon>
        <taxon>Ecdysozoa</taxon>
        <taxon>Nematoda</taxon>
        <taxon>Chromadorea</taxon>
        <taxon>Rhabditida</taxon>
        <taxon>Rhabditina</taxon>
        <taxon>Rhabditomorpha</taxon>
        <taxon>Rhabditoidea</taxon>
        <taxon>Rhabditidae</taxon>
        <taxon>Peloderinae</taxon>
        <taxon>Caenorhabditis</taxon>
    </lineage>
</organism>
<evidence type="ECO:0000313" key="3">
    <source>
        <dbReference type="EMBL" id="EFO98774.1"/>
    </source>
</evidence>
<gene>
    <name evidence="3" type="ORF">CRE_02787</name>
</gene>
<dbReference type="InterPro" id="IPR009878">
    <property type="entry name" value="Phlebovirus_G2_fusion"/>
</dbReference>
<dbReference type="Gene3D" id="2.60.40.3770">
    <property type="match status" value="1"/>
</dbReference>
<dbReference type="eggNOG" id="ENOG502RUGW">
    <property type="taxonomic scope" value="Eukaryota"/>
</dbReference>
<dbReference type="AlphaFoldDB" id="E3NVN0"/>
<accession>E3NVN0</accession>
<evidence type="ECO:0000313" key="4">
    <source>
        <dbReference type="Proteomes" id="UP000008281"/>
    </source>
</evidence>
<dbReference type="Proteomes" id="UP000008281">
    <property type="component" value="Unassembled WGS sequence"/>
</dbReference>
<dbReference type="InParanoid" id="E3NVN0"/>
<dbReference type="STRING" id="31234.E3NVN0"/>
<protein>
    <recommendedName>
        <fullName evidence="2">Phlebovirus glycoprotein G2 fusion domain-containing protein</fullName>
    </recommendedName>
</protein>
<proteinExistence type="predicted"/>
<keyword evidence="1" id="KW-0472">Membrane</keyword>
<dbReference type="OMA" id="MATIRCA"/>
<dbReference type="OrthoDB" id="5877595at2759"/>
<reference evidence="3" key="1">
    <citation type="submission" date="2007-07" db="EMBL/GenBank/DDBJ databases">
        <title>PCAP assembly of the Caenorhabditis remanei genome.</title>
        <authorList>
            <consortium name="The Caenorhabditis remanei Sequencing Consortium"/>
            <person name="Wilson R.K."/>
        </authorList>
    </citation>
    <scope>NUCLEOTIDE SEQUENCE [LARGE SCALE GENOMIC DNA]</scope>
    <source>
        <strain evidence="3">PB4641</strain>
    </source>
</reference>
<keyword evidence="1" id="KW-0812">Transmembrane</keyword>
<keyword evidence="1" id="KW-1133">Transmembrane helix</keyword>
<feature type="transmembrane region" description="Helical" evidence="1">
    <location>
        <begin position="444"/>
        <end position="468"/>
    </location>
</feature>
<dbReference type="HOGENOM" id="CLU_560482_0_0_1"/>
<dbReference type="Pfam" id="PF07245">
    <property type="entry name" value="Phlebovirus_G2"/>
    <property type="match status" value="1"/>
</dbReference>
<dbReference type="EMBL" id="DS271046">
    <property type="protein sequence ID" value="EFO98774.1"/>
    <property type="molecule type" value="Genomic_DNA"/>
</dbReference>
<keyword evidence="4" id="KW-1185">Reference proteome</keyword>
<name>E3NVN0_CAERE</name>
<feature type="domain" description="Phlebovirus glycoprotein G2 fusion" evidence="2">
    <location>
        <begin position="3"/>
        <end position="299"/>
    </location>
</feature>
<evidence type="ECO:0000259" key="2">
    <source>
        <dbReference type="Pfam" id="PF07245"/>
    </source>
</evidence>
<sequence length="487" mass="54028">MGSSSCLKFHFPQTLDTDDDDIFLSLKIEAEAIIMQCNKHVIFYSRDHKLEWEYMKRCDTAGSCSIDKCVSIKPNEDLPELSNRAKSSPGYTSCAPGCGCVNCGCFYCDPACLFYRYYAQPTSETLYEVSRCATWSPILRLKVTLNENSTIRQDLLPGVKFQLPGTNISITAINLDNPPIPAHLAPFITAYSDGYAVWHSFTHTQPSAPGVPTRGLVGELHCATKSDAESFDCTFDPALCRCVGFATKVSCECRTSKISDYKLENRLPFKGQHHTIQFDRQKERITIESVQDSLVALQVEAVNATINRQTTITRCTATQIGSLSGCHSCEKGAKTTIGCSSRTSIKALLDCPNFQTSIECGLKEVKTEIIMSISSDAKESMLVDFNCSVSCGIVSLVQIRGQLDFESTFVQTHGAASFQERIADATSLLSDAAQWLYDVMFKDIFIVGMVVIGFVCALVVWKLVLPYAMPLPQLLVRRSQRRRKKQK</sequence>
<evidence type="ECO:0000256" key="1">
    <source>
        <dbReference type="SAM" id="Phobius"/>
    </source>
</evidence>